<feature type="domain" description="Major facilitator superfamily (MFS) profile" evidence="8">
    <location>
        <begin position="3"/>
        <end position="182"/>
    </location>
</feature>
<keyword evidence="2" id="KW-0813">Transport</keyword>
<evidence type="ECO:0000256" key="1">
    <source>
        <dbReference type="ARBA" id="ARBA00004651"/>
    </source>
</evidence>
<dbReference type="EMBL" id="DTAK01000015">
    <property type="protein sequence ID" value="HGU59126.1"/>
    <property type="molecule type" value="Genomic_DNA"/>
</dbReference>
<gene>
    <name evidence="10" type="ORF">ENT89_02850</name>
    <name evidence="9" type="ORF">ENX77_04460</name>
</gene>
<dbReference type="PANTHER" id="PTHR23517">
    <property type="entry name" value="RESISTANCE PROTEIN MDTM, PUTATIVE-RELATED-RELATED"/>
    <property type="match status" value="1"/>
</dbReference>
<dbReference type="InterPro" id="IPR011701">
    <property type="entry name" value="MFS"/>
</dbReference>
<feature type="transmembrane region" description="Helical" evidence="7">
    <location>
        <begin position="129"/>
        <end position="150"/>
    </location>
</feature>
<evidence type="ECO:0000256" key="6">
    <source>
        <dbReference type="ARBA" id="ARBA00023136"/>
    </source>
</evidence>
<dbReference type="InterPro" id="IPR036259">
    <property type="entry name" value="MFS_trans_sf"/>
</dbReference>
<dbReference type="Gene3D" id="1.20.1250.20">
    <property type="entry name" value="MFS general substrate transporter like domains"/>
    <property type="match status" value="1"/>
</dbReference>
<feature type="transmembrane region" description="Helical" evidence="7">
    <location>
        <begin position="156"/>
        <end position="178"/>
    </location>
</feature>
<evidence type="ECO:0000256" key="2">
    <source>
        <dbReference type="ARBA" id="ARBA00022448"/>
    </source>
</evidence>
<dbReference type="InterPro" id="IPR050171">
    <property type="entry name" value="MFS_Transporters"/>
</dbReference>
<dbReference type="Pfam" id="PF07690">
    <property type="entry name" value="MFS_1"/>
    <property type="match status" value="1"/>
</dbReference>
<proteinExistence type="predicted"/>
<dbReference type="GO" id="GO:0022857">
    <property type="term" value="F:transmembrane transporter activity"/>
    <property type="evidence" value="ECO:0007669"/>
    <property type="project" value="InterPro"/>
</dbReference>
<sequence>MKKTIILSLTLLPMMISSGMVYSVLPIYIVEELKATKTEVGSIFTLGAFSGMVTAYIFGKIADRIGRKPLILAAQIGFSMVMLFYSLISQKMFAYFIQILEGMSWAMLGVTAPAMIADLSKKHKRGEAMGIYSTSWNFGWVVGPFFGGILSESFGFRFMLKVSFVMLIIGFTASYFVLKRIE</sequence>
<comment type="subcellular location">
    <subcellularLocation>
        <location evidence="1">Cell membrane</location>
        <topology evidence="1">Multi-pass membrane protein</topology>
    </subcellularLocation>
</comment>
<accession>A0A7C3YH73</accession>
<organism evidence="9">
    <name type="scientific">Geoglobus ahangari</name>
    <dbReference type="NCBI Taxonomy" id="113653"/>
    <lineage>
        <taxon>Archaea</taxon>
        <taxon>Methanobacteriati</taxon>
        <taxon>Methanobacteriota</taxon>
        <taxon>Archaeoglobi</taxon>
        <taxon>Archaeoglobales</taxon>
        <taxon>Archaeoglobaceae</taxon>
        <taxon>Geoglobus</taxon>
    </lineage>
</organism>
<feature type="transmembrane region" description="Helical" evidence="7">
    <location>
        <begin position="70"/>
        <end position="88"/>
    </location>
</feature>
<evidence type="ECO:0000256" key="7">
    <source>
        <dbReference type="SAM" id="Phobius"/>
    </source>
</evidence>
<dbReference type="GO" id="GO:0005886">
    <property type="term" value="C:plasma membrane"/>
    <property type="evidence" value="ECO:0007669"/>
    <property type="project" value="UniProtKB-SubCell"/>
</dbReference>
<keyword evidence="6 7" id="KW-0472">Membrane</keyword>
<evidence type="ECO:0000313" key="10">
    <source>
        <dbReference type="EMBL" id="HGU59126.1"/>
    </source>
</evidence>
<reference evidence="9" key="1">
    <citation type="journal article" date="2020" name="mSystems">
        <title>Genome- and Community-Level Interaction Insights into Carbon Utilization and Element Cycling Functions of Hydrothermarchaeota in Hydrothermal Sediment.</title>
        <authorList>
            <person name="Zhou Z."/>
            <person name="Liu Y."/>
            <person name="Xu W."/>
            <person name="Pan J."/>
            <person name="Luo Z.H."/>
            <person name="Li M."/>
        </authorList>
    </citation>
    <scope>NUCLEOTIDE SEQUENCE [LARGE SCALE GENOMIC DNA]</scope>
    <source>
        <strain evidence="10">SpSt-62</strain>
        <strain evidence="9">SpSt-97</strain>
    </source>
</reference>
<evidence type="ECO:0000313" key="9">
    <source>
        <dbReference type="EMBL" id="HGE66361.1"/>
    </source>
</evidence>
<evidence type="ECO:0000259" key="8">
    <source>
        <dbReference type="PROSITE" id="PS50850"/>
    </source>
</evidence>
<dbReference type="SUPFAM" id="SSF103473">
    <property type="entry name" value="MFS general substrate transporter"/>
    <property type="match status" value="1"/>
</dbReference>
<keyword evidence="4 7" id="KW-0812">Transmembrane</keyword>
<keyword evidence="5 7" id="KW-1133">Transmembrane helix</keyword>
<dbReference type="AlphaFoldDB" id="A0A7C3YH73"/>
<evidence type="ECO:0000256" key="3">
    <source>
        <dbReference type="ARBA" id="ARBA00022475"/>
    </source>
</evidence>
<keyword evidence="3" id="KW-1003">Cell membrane</keyword>
<evidence type="ECO:0000256" key="4">
    <source>
        <dbReference type="ARBA" id="ARBA00022692"/>
    </source>
</evidence>
<protein>
    <submittedName>
        <fullName evidence="9">MFS transporter</fullName>
    </submittedName>
</protein>
<dbReference type="EMBL" id="DTPI01000028">
    <property type="protein sequence ID" value="HGE66361.1"/>
    <property type="molecule type" value="Genomic_DNA"/>
</dbReference>
<comment type="caution">
    <text evidence="9">The sequence shown here is derived from an EMBL/GenBank/DDBJ whole genome shotgun (WGS) entry which is preliminary data.</text>
</comment>
<evidence type="ECO:0000256" key="5">
    <source>
        <dbReference type="ARBA" id="ARBA00022989"/>
    </source>
</evidence>
<feature type="transmembrane region" description="Helical" evidence="7">
    <location>
        <begin position="94"/>
        <end position="117"/>
    </location>
</feature>
<dbReference type="InterPro" id="IPR020846">
    <property type="entry name" value="MFS_dom"/>
</dbReference>
<dbReference type="PROSITE" id="PS50850">
    <property type="entry name" value="MFS"/>
    <property type="match status" value="1"/>
</dbReference>
<feature type="transmembrane region" description="Helical" evidence="7">
    <location>
        <begin position="39"/>
        <end position="58"/>
    </location>
</feature>
<name>A0A7C3YH73_9EURY</name>